<protein>
    <submittedName>
        <fullName evidence="7">DgyrCDS4859</fullName>
    </submittedName>
</protein>
<organism evidence="7 8">
    <name type="scientific">Dimorphilus gyrociliatus</name>
    <dbReference type="NCBI Taxonomy" id="2664684"/>
    <lineage>
        <taxon>Eukaryota</taxon>
        <taxon>Metazoa</taxon>
        <taxon>Spiralia</taxon>
        <taxon>Lophotrochozoa</taxon>
        <taxon>Annelida</taxon>
        <taxon>Polychaeta</taxon>
        <taxon>Polychaeta incertae sedis</taxon>
        <taxon>Dinophilidae</taxon>
        <taxon>Dimorphilus</taxon>
    </lineage>
</organism>
<feature type="region of interest" description="Disordered" evidence="4">
    <location>
        <begin position="95"/>
        <end position="121"/>
    </location>
</feature>
<dbReference type="Pfam" id="PF14775">
    <property type="entry name" value="NYD-SP28_assoc"/>
    <property type="match status" value="1"/>
</dbReference>
<dbReference type="InterPro" id="IPR039750">
    <property type="entry name" value="DRC1/DRC2"/>
</dbReference>
<feature type="region of interest" description="Disordered" evidence="4">
    <location>
        <begin position="1"/>
        <end position="24"/>
    </location>
</feature>
<evidence type="ECO:0000256" key="1">
    <source>
        <dbReference type="ARBA" id="ARBA00009688"/>
    </source>
</evidence>
<evidence type="ECO:0000313" key="7">
    <source>
        <dbReference type="EMBL" id="CAD5115929.1"/>
    </source>
</evidence>
<feature type="compositionally biased region" description="Acidic residues" evidence="4">
    <location>
        <begin position="561"/>
        <end position="581"/>
    </location>
</feature>
<accession>A0A7I8VKG1</accession>
<evidence type="ECO:0000256" key="3">
    <source>
        <dbReference type="SAM" id="Coils"/>
    </source>
</evidence>
<keyword evidence="2 3" id="KW-0175">Coiled coil</keyword>
<sequence>MNSSQQEEKEEDQFGPSVDSTDMEERIAARRLRIKKRLEAIRRAEMGEDLDANKQIEEELSRSRKQMEKSRIKLTKLREDGVKLVTNIRVGADAREQSRRLTEEDSKRHRKERLDGEAKAGGERFEEITRKWESALQKEIPQDLYEMLTQQKNGCDALIEEKNKLINDFQSELKNKDNEYVKDLKKMAHDIDLMLIRMDEQVKKLTESYRKELMEIENEFVLERNELLETQGAKWELTMKCRRDKEEEYLKSREKRVEDHEKQLRHKRIADAEEYNKVKIQLETDVQNAEQQLQQLRATYQLNQEKLEYNFQVLRKRDEENTITKSQQKRKITRLQDVLTNLKAKLAKQEKQYKDENANLTDDYKRLTDQFKELQKKSRHFLGIDAAKFRDVWIMNENEAKDYLNKVLECDKLIHEQQLGMAWPVSDIAFTENIGPLASEEQRKKNTITAHQVAEEILSTNQSRASEEWERKKSAILEKFPPVLIKKILELLCDESGFLIEEKLNRLLEPLEANERCLMKLDSIFSALKVDTADDVDVLSKYFVHITEPKEDQNENQNEERGEEEEPDEGVEEGDMEDETSSENMQSKDTLIHPNLVLKALRQFVEDNRQQAKVVVKSAEFEIASLKERDASEDQKYWMSYPAVLTEEKKQIWSALSQGLEKYHDVLASRANLLTETDSLRQQNAELRMLLHQYVNSKVNKELEIPPTKVLQFELNN</sequence>
<dbReference type="GO" id="GO:0003352">
    <property type="term" value="P:regulation of cilium movement"/>
    <property type="evidence" value="ECO:0007669"/>
    <property type="project" value="TreeGrafter"/>
</dbReference>
<dbReference type="Pfam" id="PF14772">
    <property type="entry name" value="NYD-SP28"/>
    <property type="match status" value="1"/>
</dbReference>
<evidence type="ECO:0000256" key="2">
    <source>
        <dbReference type="ARBA" id="ARBA00023054"/>
    </source>
</evidence>
<dbReference type="GO" id="GO:0070286">
    <property type="term" value="P:axonemal dynein complex assembly"/>
    <property type="evidence" value="ECO:0007669"/>
    <property type="project" value="InterPro"/>
</dbReference>
<comment type="caution">
    <text evidence="7">The sequence shown here is derived from an EMBL/GenBank/DDBJ whole genome shotgun (WGS) entry which is preliminary data.</text>
</comment>
<dbReference type="GO" id="GO:0060285">
    <property type="term" value="P:cilium-dependent cell motility"/>
    <property type="evidence" value="ECO:0007669"/>
    <property type="project" value="TreeGrafter"/>
</dbReference>
<dbReference type="AlphaFoldDB" id="A0A7I8VKG1"/>
<feature type="region of interest" description="Disordered" evidence="4">
    <location>
        <begin position="548"/>
        <end position="589"/>
    </location>
</feature>
<feature type="coiled-coil region" evidence="3">
    <location>
        <begin position="211"/>
        <end position="377"/>
    </location>
</feature>
<feature type="region of interest" description="Disordered" evidence="4">
    <location>
        <begin position="45"/>
        <end position="72"/>
    </location>
</feature>
<dbReference type="PANTHER" id="PTHR21625:SF1">
    <property type="entry name" value="DYNEIN REGULATORY COMPLEX PROTEIN 1"/>
    <property type="match status" value="1"/>
</dbReference>
<reference evidence="7 8" key="1">
    <citation type="submission" date="2020-08" db="EMBL/GenBank/DDBJ databases">
        <authorList>
            <person name="Hejnol A."/>
        </authorList>
    </citation>
    <scope>NUCLEOTIDE SEQUENCE [LARGE SCALE GENOMIC DNA]</scope>
</reference>
<dbReference type="InterPro" id="IPR039505">
    <property type="entry name" value="DRC1/2_N"/>
</dbReference>
<evidence type="ECO:0000259" key="6">
    <source>
        <dbReference type="Pfam" id="PF14775"/>
    </source>
</evidence>
<evidence type="ECO:0000256" key="4">
    <source>
        <dbReference type="SAM" id="MobiDB-lite"/>
    </source>
</evidence>
<dbReference type="GO" id="GO:0005858">
    <property type="term" value="C:axonemal dynein complex"/>
    <property type="evidence" value="ECO:0007669"/>
    <property type="project" value="InterPro"/>
</dbReference>
<gene>
    <name evidence="7" type="ORF">DGYR_LOCUS4613</name>
</gene>
<dbReference type="OrthoDB" id="10260459at2759"/>
<dbReference type="PANTHER" id="PTHR21625">
    <property type="entry name" value="NYD-SP28 PROTEIN"/>
    <property type="match status" value="1"/>
</dbReference>
<dbReference type="Proteomes" id="UP000549394">
    <property type="component" value="Unassembled WGS sequence"/>
</dbReference>
<feature type="domain" description="Dynein regulatory complex protein 1 C-terminal" evidence="6">
    <location>
        <begin position="636"/>
        <end position="695"/>
    </location>
</feature>
<evidence type="ECO:0000313" key="8">
    <source>
        <dbReference type="Proteomes" id="UP000549394"/>
    </source>
</evidence>
<proteinExistence type="inferred from homology"/>
<name>A0A7I8VKG1_9ANNE</name>
<keyword evidence="8" id="KW-1185">Reference proteome</keyword>
<dbReference type="InterPro" id="IPR029440">
    <property type="entry name" value="DRC1_C"/>
</dbReference>
<evidence type="ECO:0000259" key="5">
    <source>
        <dbReference type="Pfam" id="PF14772"/>
    </source>
</evidence>
<dbReference type="EMBL" id="CAJFCJ010000006">
    <property type="protein sequence ID" value="CAD5115929.1"/>
    <property type="molecule type" value="Genomic_DNA"/>
</dbReference>
<feature type="domain" description="Dynein regulatory complex protein 1/2 N-terminal" evidence="5">
    <location>
        <begin position="91"/>
        <end position="191"/>
    </location>
</feature>
<comment type="similarity">
    <text evidence="1">Belongs to the DRC1 family.</text>
</comment>